<dbReference type="Pfam" id="PF01757">
    <property type="entry name" value="Acyl_transf_3"/>
    <property type="match status" value="1"/>
</dbReference>
<keyword evidence="3" id="KW-0012">Acyltransferase</keyword>
<keyword evidence="1" id="KW-0812">Transmembrane</keyword>
<keyword evidence="3" id="KW-0808">Transferase</keyword>
<dbReference type="InterPro" id="IPR002656">
    <property type="entry name" value="Acyl_transf_3_dom"/>
</dbReference>
<evidence type="ECO:0000256" key="1">
    <source>
        <dbReference type="SAM" id="Phobius"/>
    </source>
</evidence>
<dbReference type="AlphaFoldDB" id="A0A2K8QNA1"/>
<feature type="transmembrane region" description="Helical" evidence="1">
    <location>
        <begin position="160"/>
        <end position="179"/>
    </location>
</feature>
<feature type="transmembrane region" description="Helical" evidence="1">
    <location>
        <begin position="66"/>
        <end position="89"/>
    </location>
</feature>
<accession>A0A2K8QNA1</accession>
<dbReference type="GO" id="GO:0016020">
    <property type="term" value="C:membrane"/>
    <property type="evidence" value="ECO:0007669"/>
    <property type="project" value="TreeGrafter"/>
</dbReference>
<evidence type="ECO:0000313" key="4">
    <source>
        <dbReference type="Proteomes" id="UP000231901"/>
    </source>
</evidence>
<dbReference type="InterPro" id="IPR050879">
    <property type="entry name" value="Acyltransferase_3"/>
</dbReference>
<keyword evidence="4" id="KW-1185">Reference proteome</keyword>
<dbReference type="EMBL" id="CP025003">
    <property type="protein sequence ID" value="ATZ94872.1"/>
    <property type="molecule type" value="Genomic_DNA"/>
</dbReference>
<feature type="transmembrane region" description="Helical" evidence="1">
    <location>
        <begin position="314"/>
        <end position="336"/>
    </location>
</feature>
<dbReference type="RefSeq" id="WP_100849720.1">
    <property type="nucleotide sequence ID" value="NZ_BMJF01000002.1"/>
</dbReference>
<dbReference type="GO" id="GO:0016747">
    <property type="term" value="F:acyltransferase activity, transferring groups other than amino-acyl groups"/>
    <property type="evidence" value="ECO:0007669"/>
    <property type="project" value="InterPro"/>
</dbReference>
<feature type="transmembrane region" description="Helical" evidence="1">
    <location>
        <begin position="280"/>
        <end position="302"/>
    </location>
</feature>
<proteinExistence type="predicted"/>
<dbReference type="Proteomes" id="UP000231901">
    <property type="component" value="Chromosome"/>
</dbReference>
<evidence type="ECO:0000259" key="2">
    <source>
        <dbReference type="Pfam" id="PF01757"/>
    </source>
</evidence>
<reference evidence="4" key="1">
    <citation type="journal article" date="2018" name="Genome Announc.">
        <title>Complete genome sequence of a Dickeya fangzhongdai type strain causing bleeding canker of pear tree trunks.</title>
        <authorList>
            <person name="Zhao Y."/>
            <person name="Tian Y."/>
            <person name="Li X."/>
            <person name="Hu B."/>
        </authorList>
    </citation>
    <scope>NUCLEOTIDE SEQUENCE [LARGE SCALE GENOMIC DNA]</scope>
    <source>
        <strain evidence="4">DSM 101947</strain>
    </source>
</reference>
<keyword evidence="1" id="KW-0472">Membrane</keyword>
<gene>
    <name evidence="3" type="ORF">CVE23_13340</name>
</gene>
<feature type="transmembrane region" description="Helical" evidence="1">
    <location>
        <begin position="110"/>
        <end position="129"/>
    </location>
</feature>
<keyword evidence="1" id="KW-1133">Transmembrane helix</keyword>
<feature type="transmembrane region" description="Helical" evidence="1">
    <location>
        <begin position="218"/>
        <end position="236"/>
    </location>
</feature>
<dbReference type="KEGG" id="dfn:CVE23_13340"/>
<feature type="transmembrane region" description="Helical" evidence="1">
    <location>
        <begin position="256"/>
        <end position="274"/>
    </location>
</feature>
<protein>
    <submittedName>
        <fullName evidence="3">Acyltransferase</fullName>
    </submittedName>
</protein>
<dbReference type="PANTHER" id="PTHR23028">
    <property type="entry name" value="ACETYLTRANSFERASE"/>
    <property type="match status" value="1"/>
</dbReference>
<dbReference type="PANTHER" id="PTHR23028:SF53">
    <property type="entry name" value="ACYL_TRANSF_3 DOMAIN-CONTAINING PROTEIN"/>
    <property type="match status" value="1"/>
</dbReference>
<dbReference type="GO" id="GO:0000271">
    <property type="term" value="P:polysaccharide biosynthetic process"/>
    <property type="evidence" value="ECO:0007669"/>
    <property type="project" value="TreeGrafter"/>
</dbReference>
<feature type="transmembrane region" description="Helical" evidence="1">
    <location>
        <begin position="37"/>
        <end position="54"/>
    </location>
</feature>
<organism evidence="3 4">
    <name type="scientific">Dickeya fangzhongdai</name>
    <dbReference type="NCBI Taxonomy" id="1778540"/>
    <lineage>
        <taxon>Bacteria</taxon>
        <taxon>Pseudomonadati</taxon>
        <taxon>Pseudomonadota</taxon>
        <taxon>Gammaproteobacteria</taxon>
        <taxon>Enterobacterales</taxon>
        <taxon>Pectobacteriaceae</taxon>
        <taxon>Dickeya</taxon>
    </lineage>
</organism>
<feature type="transmembrane region" description="Helical" evidence="1">
    <location>
        <begin position="186"/>
        <end position="206"/>
    </location>
</feature>
<feature type="domain" description="Acyltransferase 3" evidence="2">
    <location>
        <begin position="30"/>
        <end position="371"/>
    </location>
</feature>
<feature type="transmembrane region" description="Helical" evidence="1">
    <location>
        <begin position="348"/>
        <end position="370"/>
    </location>
</feature>
<sequence>MVDYSHSSSTFSHAITHENRKVKSTASTLPSLNGIRFILAIGVYLFHVSIPRMWNPFSDAEISDSYAFFFSKSGWVGVSFFFILSGFVMTWSARPIDDPIRFYKKRLAKIYPSHVVTLLILMACGAVSFNRPDIWLPNLLLIQAWIPDIDIFFGANTPSWFLSAIIFFYLTFPWLIKLVKRIPVTFLWPTIWICYAGMIISQVVVYELTSSGLPVPGWPVPIGNTQMCLAYTFPLLRLYEFLIGMVTARIIQEGKWIRISITTCVALSILAYMVDLFMPFQFSFNLVTLIPFVLFLGSLVVGDINNQPNFLSSALMQWLGTISFGFYMIHYAILLLLKRTMGTASHDLVHATLLIVLGGIMSILGGWLLYRFVERPASAWLSRR</sequence>
<dbReference type="GeneID" id="66565312"/>
<evidence type="ECO:0000313" key="3">
    <source>
        <dbReference type="EMBL" id="ATZ94872.1"/>
    </source>
</evidence>
<name>A0A2K8QNA1_9GAMM</name>